<dbReference type="Gramene" id="OIV99796">
    <property type="protein sequence ID" value="OIV99796"/>
    <property type="gene ID" value="TanjilG_26134"/>
</dbReference>
<keyword evidence="5 9" id="KW-1133">Transmembrane helix</keyword>
<dbReference type="GO" id="GO:0005794">
    <property type="term" value="C:Golgi apparatus"/>
    <property type="evidence" value="ECO:0007669"/>
    <property type="project" value="UniProtKB-SubCell"/>
</dbReference>
<evidence type="ECO:0000313" key="11">
    <source>
        <dbReference type="EMBL" id="OIV99796.1"/>
    </source>
</evidence>
<evidence type="ECO:0000256" key="6">
    <source>
        <dbReference type="ARBA" id="ARBA00023034"/>
    </source>
</evidence>
<sequence>MLVANSFDLWRKDSFFSAAEEVQESADIMESAYRAWLRERRERSASGGLNELCRELQTALGTAKWQMEEFEKAIRLNYRHHGDFNIATRHRQFISAIESQISQVEQALRESFTEEGKQPLRWVNLNEEERDDLAAFLSGTCQTIQSSKDECVEVTPSFKKVNPSSKSSVQEKLVNKEDKNGRVNSACNWDISTIDEVSEDFRSVNKDRDHVIEIKANSVSRNSDEVVCQTDRTISTRKTWSTPNYSALKIAIAGDERRNKPTRPLEATPKEKGSRPLFWKQKWEEYPKAMRAVHILNQCSGRIGLFNKQFRSPLQLRYGCSVQVTVALMLTIFIMGKTSNFLLLKDFWHLGIPSVTNLSLIYVYFSFIVMALHFRSLIDKGGHWPYEMSGCCGGTSPLRRQGRQSISPYNLWLLTLR</sequence>
<dbReference type="PANTHER" id="PTHR34949">
    <property type="entry name" value="OS05G0443700 PROTEIN"/>
    <property type="match status" value="1"/>
</dbReference>
<dbReference type="PANTHER" id="PTHR34949:SF3">
    <property type="entry name" value="OS08G0244100 PROTEIN"/>
    <property type="match status" value="1"/>
</dbReference>
<evidence type="ECO:0000259" key="10">
    <source>
        <dbReference type="Pfam" id="PF09177"/>
    </source>
</evidence>
<evidence type="ECO:0000256" key="4">
    <source>
        <dbReference type="ARBA" id="ARBA00022927"/>
    </source>
</evidence>
<dbReference type="InterPro" id="IPR010989">
    <property type="entry name" value="SNARE"/>
</dbReference>
<keyword evidence="4" id="KW-0653">Protein transport</keyword>
<gene>
    <name evidence="11" type="ORF">TanjilG_26134</name>
</gene>
<name>A0A4P1R2T1_LUPAN</name>
<keyword evidence="2" id="KW-0813">Transport</keyword>
<evidence type="ECO:0000256" key="9">
    <source>
        <dbReference type="SAM" id="Phobius"/>
    </source>
</evidence>
<reference evidence="11 12" key="1">
    <citation type="journal article" date="2017" name="Plant Biotechnol. J.">
        <title>A comprehensive draft genome sequence for lupin (Lupinus angustifolius), an emerging health food: insights into plant-microbe interactions and legume evolution.</title>
        <authorList>
            <person name="Hane J.K."/>
            <person name="Ming Y."/>
            <person name="Kamphuis L.G."/>
            <person name="Nelson M.N."/>
            <person name="Garg G."/>
            <person name="Atkins C.A."/>
            <person name="Bayer P.E."/>
            <person name="Bravo A."/>
            <person name="Bringans S."/>
            <person name="Cannon S."/>
            <person name="Edwards D."/>
            <person name="Foley R."/>
            <person name="Gao L.L."/>
            <person name="Harrison M.J."/>
            <person name="Huang W."/>
            <person name="Hurgobin B."/>
            <person name="Li S."/>
            <person name="Liu C.W."/>
            <person name="McGrath A."/>
            <person name="Morahan G."/>
            <person name="Murray J."/>
            <person name="Weller J."/>
            <person name="Jian J."/>
            <person name="Singh K.B."/>
        </authorList>
    </citation>
    <scope>NUCLEOTIDE SEQUENCE [LARGE SCALE GENOMIC DNA]</scope>
    <source>
        <strain evidence="12">cv. Tanjil</strain>
        <tissue evidence="11">Whole plant</tissue>
    </source>
</reference>
<evidence type="ECO:0000313" key="12">
    <source>
        <dbReference type="Proteomes" id="UP000188354"/>
    </source>
</evidence>
<dbReference type="EMBL" id="CM007372">
    <property type="protein sequence ID" value="OIV99796.1"/>
    <property type="molecule type" value="Genomic_DNA"/>
</dbReference>
<feature type="transmembrane region" description="Helical" evidence="9">
    <location>
        <begin position="347"/>
        <end position="372"/>
    </location>
</feature>
<protein>
    <recommendedName>
        <fullName evidence="10">Syntaxin 6/10/61 N-terminal domain-containing protein</fullName>
    </recommendedName>
</protein>
<dbReference type="InterPro" id="IPR015260">
    <property type="entry name" value="Syntaxin-6/10/61_N"/>
</dbReference>
<feature type="domain" description="Syntaxin 6/10/61 N-terminal" evidence="10">
    <location>
        <begin position="13"/>
        <end position="105"/>
    </location>
</feature>
<dbReference type="Pfam" id="PF09177">
    <property type="entry name" value="STX6_10_61_N"/>
    <property type="match status" value="1"/>
</dbReference>
<dbReference type="Proteomes" id="UP000188354">
    <property type="component" value="Chromosome LG12"/>
</dbReference>
<keyword evidence="6" id="KW-0333">Golgi apparatus</keyword>
<organism evidence="11 12">
    <name type="scientific">Lupinus angustifolius</name>
    <name type="common">Narrow-leaved blue lupine</name>
    <dbReference type="NCBI Taxonomy" id="3871"/>
    <lineage>
        <taxon>Eukaryota</taxon>
        <taxon>Viridiplantae</taxon>
        <taxon>Streptophyta</taxon>
        <taxon>Embryophyta</taxon>
        <taxon>Tracheophyta</taxon>
        <taxon>Spermatophyta</taxon>
        <taxon>Magnoliopsida</taxon>
        <taxon>eudicotyledons</taxon>
        <taxon>Gunneridae</taxon>
        <taxon>Pentapetalae</taxon>
        <taxon>rosids</taxon>
        <taxon>fabids</taxon>
        <taxon>Fabales</taxon>
        <taxon>Fabaceae</taxon>
        <taxon>Papilionoideae</taxon>
        <taxon>50 kb inversion clade</taxon>
        <taxon>genistoids sensu lato</taxon>
        <taxon>core genistoids</taxon>
        <taxon>Genisteae</taxon>
        <taxon>Lupinus</taxon>
    </lineage>
</organism>
<comment type="subcellular location">
    <subcellularLocation>
        <location evidence="8">Golgi apparatus</location>
        <location evidence="8">trans-Golgi network membrane</location>
        <topology evidence="8">Single-pass type IV membrane protein</topology>
    </subcellularLocation>
</comment>
<accession>A0A4P1R2T1</accession>
<evidence type="ECO:0000256" key="2">
    <source>
        <dbReference type="ARBA" id="ARBA00022448"/>
    </source>
</evidence>
<keyword evidence="7 9" id="KW-0472">Membrane</keyword>
<dbReference type="Gene3D" id="1.20.58.90">
    <property type="match status" value="1"/>
</dbReference>
<comment type="similarity">
    <text evidence="1">Belongs to the syntaxin family.</text>
</comment>
<evidence type="ECO:0000256" key="8">
    <source>
        <dbReference type="ARBA" id="ARBA00037801"/>
    </source>
</evidence>
<dbReference type="FunFam" id="1.20.58.90:FF:000004">
    <property type="entry name" value="Syntaxin 10"/>
    <property type="match status" value="1"/>
</dbReference>
<dbReference type="GO" id="GO:0015031">
    <property type="term" value="P:protein transport"/>
    <property type="evidence" value="ECO:0007669"/>
    <property type="project" value="UniProtKB-KW"/>
</dbReference>
<dbReference type="SUPFAM" id="SSF47661">
    <property type="entry name" value="t-snare proteins"/>
    <property type="match status" value="1"/>
</dbReference>
<evidence type="ECO:0000256" key="7">
    <source>
        <dbReference type="ARBA" id="ARBA00023136"/>
    </source>
</evidence>
<keyword evidence="3 9" id="KW-0812">Transmembrane</keyword>
<evidence type="ECO:0000256" key="3">
    <source>
        <dbReference type="ARBA" id="ARBA00022692"/>
    </source>
</evidence>
<evidence type="ECO:0000256" key="5">
    <source>
        <dbReference type="ARBA" id="ARBA00022989"/>
    </source>
</evidence>
<dbReference type="AlphaFoldDB" id="A0A4P1R2T1"/>
<dbReference type="GO" id="GO:0048193">
    <property type="term" value="P:Golgi vesicle transport"/>
    <property type="evidence" value="ECO:0007669"/>
    <property type="project" value="InterPro"/>
</dbReference>
<dbReference type="CDD" id="cd21442">
    <property type="entry name" value="SNARE_NTD_STX6-like"/>
    <property type="match status" value="1"/>
</dbReference>
<proteinExistence type="inferred from homology"/>
<keyword evidence="12" id="KW-1185">Reference proteome</keyword>
<evidence type="ECO:0000256" key="1">
    <source>
        <dbReference type="ARBA" id="ARBA00009063"/>
    </source>
</evidence>
<feature type="transmembrane region" description="Helical" evidence="9">
    <location>
        <begin position="316"/>
        <end position="335"/>
    </location>
</feature>
<dbReference type="STRING" id="3871.A0A4P1R2T1"/>
<dbReference type="GO" id="GO:0016020">
    <property type="term" value="C:membrane"/>
    <property type="evidence" value="ECO:0007669"/>
    <property type="project" value="InterPro"/>
</dbReference>